<gene>
    <name evidence="1" type="ORF">ACFFFP_06150</name>
</gene>
<comment type="caution">
    <text evidence="1">The sequence shown here is derived from an EMBL/GenBank/DDBJ whole genome shotgun (WGS) entry which is preliminary data.</text>
</comment>
<proteinExistence type="predicted"/>
<evidence type="ECO:0000313" key="1">
    <source>
        <dbReference type="EMBL" id="MFC0595747.1"/>
    </source>
</evidence>
<keyword evidence="2" id="KW-1185">Reference proteome</keyword>
<accession>A0ABV6Q0V9</accession>
<name>A0ABV6Q0V9_9DEIN</name>
<dbReference type="RefSeq" id="WP_188848037.1">
    <property type="nucleotide sequence ID" value="NZ_BMPJ01000030.1"/>
</dbReference>
<dbReference type="Proteomes" id="UP001589830">
    <property type="component" value="Unassembled WGS sequence"/>
</dbReference>
<dbReference type="EMBL" id="JBHLTW010000026">
    <property type="protein sequence ID" value="MFC0595747.1"/>
    <property type="molecule type" value="Genomic_DNA"/>
</dbReference>
<sequence>MSVMVMPEWKARMRRLARRGYIVSLRREIGPRDGEVWYRAEASVIREGVYRSGRRVVARSPWTSDPDEALVALQGELGIGEEELWHA</sequence>
<evidence type="ECO:0000313" key="2">
    <source>
        <dbReference type="Proteomes" id="UP001589830"/>
    </source>
</evidence>
<organism evidence="1 2">
    <name type="scientific">Thermus composti</name>
    <dbReference type="NCBI Taxonomy" id="532059"/>
    <lineage>
        <taxon>Bacteria</taxon>
        <taxon>Thermotogati</taxon>
        <taxon>Deinococcota</taxon>
        <taxon>Deinococci</taxon>
        <taxon>Thermales</taxon>
        <taxon>Thermaceae</taxon>
        <taxon>Thermus</taxon>
    </lineage>
</organism>
<reference evidence="1 2" key="1">
    <citation type="submission" date="2024-09" db="EMBL/GenBank/DDBJ databases">
        <authorList>
            <person name="Sun Q."/>
            <person name="Mori K."/>
        </authorList>
    </citation>
    <scope>NUCLEOTIDE SEQUENCE [LARGE SCALE GENOMIC DNA]</scope>
    <source>
        <strain evidence="1 2">NCAIM B.02340</strain>
    </source>
</reference>
<protein>
    <submittedName>
        <fullName evidence="1">Uncharacterized protein</fullName>
    </submittedName>
</protein>